<dbReference type="AlphaFoldDB" id="A0A1B8GCV0"/>
<name>A0A1B8GCV0_9PEZI</name>
<keyword evidence="2" id="KW-0812">Transmembrane</keyword>
<keyword evidence="2" id="KW-0472">Membrane</keyword>
<evidence type="ECO:0000256" key="1">
    <source>
        <dbReference type="SAM" id="MobiDB-lite"/>
    </source>
</evidence>
<dbReference type="OrthoDB" id="3438910at2759"/>
<gene>
    <name evidence="3" type="ORF">VE01_08015</name>
</gene>
<sequence>MYIDPHVLALKSESDDPSNLGSSLYSRTDDNGSLSHEIIRSLESFDPLIPTDTSLAAEITPNTADVHPRKQPSLISSHIGIFLSSIIGICACLIFFYWLHGCFKVGGPARPRGLTRPNSGSPRPGILTRLRRYFSKAQAEGRRKLTPKRAKQTKDRHGPCGCHWQDSESAYPVRDYGPSGGVAGLNMPSPVLGGGRIRGPSCNWDPSMPSRYSNAMLYTSYGDSGLRGIGAAEPGIFSGLTMPARSFMRCGRRWTGGRPGEETYFMDRARGYPTISEVGLFADEGLRTPPPRYDEMYIDGSRRAF</sequence>
<keyword evidence="2" id="KW-1133">Transmembrane helix</keyword>
<feature type="region of interest" description="Disordered" evidence="1">
    <location>
        <begin position="138"/>
        <end position="160"/>
    </location>
</feature>
<evidence type="ECO:0000313" key="3">
    <source>
        <dbReference type="EMBL" id="OBT93669.1"/>
    </source>
</evidence>
<evidence type="ECO:0000256" key="2">
    <source>
        <dbReference type="SAM" id="Phobius"/>
    </source>
</evidence>
<protein>
    <submittedName>
        <fullName evidence="3">Uncharacterized protein</fullName>
    </submittedName>
</protein>
<proteinExistence type="predicted"/>
<evidence type="ECO:0000313" key="4">
    <source>
        <dbReference type="Proteomes" id="UP000091956"/>
    </source>
</evidence>
<accession>A0A1B8GCV0</accession>
<feature type="transmembrane region" description="Helical" evidence="2">
    <location>
        <begin position="79"/>
        <end position="99"/>
    </location>
</feature>
<dbReference type="Proteomes" id="UP000091956">
    <property type="component" value="Unassembled WGS sequence"/>
</dbReference>
<reference evidence="3 4" key="1">
    <citation type="submission" date="2016-03" db="EMBL/GenBank/DDBJ databases">
        <title>Comparative genomics of Pseudogymnoascus destructans, the fungus causing white-nose syndrome of bats.</title>
        <authorList>
            <person name="Palmer J.M."/>
            <person name="Drees K.P."/>
            <person name="Foster J.T."/>
            <person name="Lindner D.L."/>
        </authorList>
    </citation>
    <scope>NUCLEOTIDE SEQUENCE [LARGE SCALE GENOMIC DNA]</scope>
    <source>
        <strain evidence="3 4">UAMH 10579</strain>
    </source>
</reference>
<keyword evidence="4" id="KW-1185">Reference proteome</keyword>
<reference evidence="4" key="2">
    <citation type="journal article" date="2018" name="Nat. Commun.">
        <title>Extreme sensitivity to ultraviolet light in the fungal pathogen causing white-nose syndrome of bats.</title>
        <authorList>
            <person name="Palmer J.M."/>
            <person name="Drees K.P."/>
            <person name="Foster J.T."/>
            <person name="Lindner D.L."/>
        </authorList>
    </citation>
    <scope>NUCLEOTIDE SEQUENCE [LARGE SCALE GENOMIC DNA]</scope>
    <source>
        <strain evidence="4">UAMH 10579</strain>
    </source>
</reference>
<dbReference type="EMBL" id="KV460251">
    <property type="protein sequence ID" value="OBT93669.1"/>
    <property type="molecule type" value="Genomic_DNA"/>
</dbReference>
<dbReference type="GeneID" id="28841401"/>
<dbReference type="RefSeq" id="XP_018127402.1">
    <property type="nucleotide sequence ID" value="XM_018277443.2"/>
</dbReference>
<organism evidence="3 4">
    <name type="scientific">Pseudogymnoascus verrucosus</name>
    <dbReference type="NCBI Taxonomy" id="342668"/>
    <lineage>
        <taxon>Eukaryota</taxon>
        <taxon>Fungi</taxon>
        <taxon>Dikarya</taxon>
        <taxon>Ascomycota</taxon>
        <taxon>Pezizomycotina</taxon>
        <taxon>Leotiomycetes</taxon>
        <taxon>Thelebolales</taxon>
        <taxon>Thelebolaceae</taxon>
        <taxon>Pseudogymnoascus</taxon>
    </lineage>
</organism>